<keyword evidence="1" id="KW-0812">Transmembrane</keyword>
<dbReference type="AlphaFoldDB" id="A0A8J4A2R2"/>
<protein>
    <recommendedName>
        <fullName evidence="4">Tryptophan-rich sensory protein</fullName>
    </recommendedName>
</protein>
<evidence type="ECO:0008006" key="4">
    <source>
        <dbReference type="Google" id="ProtNLM"/>
    </source>
</evidence>
<keyword evidence="1" id="KW-1133">Transmembrane helix</keyword>
<organism evidence="2 3">
    <name type="scientific">Virgisporangium ochraceum</name>
    <dbReference type="NCBI Taxonomy" id="65505"/>
    <lineage>
        <taxon>Bacteria</taxon>
        <taxon>Bacillati</taxon>
        <taxon>Actinomycetota</taxon>
        <taxon>Actinomycetes</taxon>
        <taxon>Micromonosporales</taxon>
        <taxon>Micromonosporaceae</taxon>
        <taxon>Virgisporangium</taxon>
    </lineage>
</organism>
<name>A0A8J4A2R2_9ACTN</name>
<evidence type="ECO:0000256" key="1">
    <source>
        <dbReference type="SAM" id="Phobius"/>
    </source>
</evidence>
<keyword evidence="3" id="KW-1185">Reference proteome</keyword>
<accession>A0A8J4A2R2</accession>
<comment type="caution">
    <text evidence="2">The sequence shown here is derived from an EMBL/GenBank/DDBJ whole genome shotgun (WGS) entry which is preliminary data.</text>
</comment>
<dbReference type="Proteomes" id="UP000635606">
    <property type="component" value="Unassembled WGS sequence"/>
</dbReference>
<feature type="transmembrane region" description="Helical" evidence="1">
    <location>
        <begin position="158"/>
        <end position="178"/>
    </location>
</feature>
<gene>
    <name evidence="2" type="ORF">Voc01_083940</name>
</gene>
<dbReference type="EMBL" id="BOPH01000115">
    <property type="protein sequence ID" value="GIJ73477.1"/>
    <property type="molecule type" value="Genomic_DNA"/>
</dbReference>
<feature type="transmembrane region" description="Helical" evidence="1">
    <location>
        <begin position="184"/>
        <end position="201"/>
    </location>
</feature>
<sequence>MNPRDRLRCAALGASTAAMILVPTLGPVLAGTEEGAEEWDTDITPPNYAFAIWAPIFLSNAAATVQHLANPSAEVNRRHGWWLAGAHAANAGWSLVAQSGRFRYTAAVLPVAAVLAGQAHRRLQPGDAGIAPHSTGLLLGWTSVASVVNIVAVRGRPLPARATASVVVGAAALLSTVVATSRRGYVAVAAAGGWALVTNALNPRRTRTARAANALGATLLAATTVRRLTAR</sequence>
<proteinExistence type="predicted"/>
<evidence type="ECO:0000313" key="3">
    <source>
        <dbReference type="Proteomes" id="UP000635606"/>
    </source>
</evidence>
<reference evidence="2" key="1">
    <citation type="submission" date="2021-01" db="EMBL/GenBank/DDBJ databases">
        <title>Whole genome shotgun sequence of Virgisporangium ochraceum NBRC 16418.</title>
        <authorList>
            <person name="Komaki H."/>
            <person name="Tamura T."/>
        </authorList>
    </citation>
    <scope>NUCLEOTIDE SEQUENCE</scope>
    <source>
        <strain evidence="2">NBRC 16418</strain>
    </source>
</reference>
<dbReference type="RefSeq" id="WP_203933299.1">
    <property type="nucleotide sequence ID" value="NZ_BOPH01000115.1"/>
</dbReference>
<evidence type="ECO:0000313" key="2">
    <source>
        <dbReference type="EMBL" id="GIJ73477.1"/>
    </source>
</evidence>
<keyword evidence="1" id="KW-0472">Membrane</keyword>